<sequence>MMNMKLGTSCQVCAKPLSEGEMRFEKKWKGKAYFACCPICFSLLQKDPERYIDRWLSSGLETWARK</sequence>
<dbReference type="Gene3D" id="1.10.620.20">
    <property type="entry name" value="Ribonucleotide Reductase, subunit A"/>
    <property type="match status" value="1"/>
</dbReference>
<dbReference type="Proteomes" id="UP000285961">
    <property type="component" value="Unassembled WGS sequence"/>
</dbReference>
<dbReference type="GO" id="GO:0016491">
    <property type="term" value="F:oxidoreductase activity"/>
    <property type="evidence" value="ECO:0007669"/>
    <property type="project" value="InterPro"/>
</dbReference>
<dbReference type="InterPro" id="IPR012348">
    <property type="entry name" value="RNR-like"/>
</dbReference>
<dbReference type="AlphaFoldDB" id="A0A419F8V7"/>
<evidence type="ECO:0000313" key="2">
    <source>
        <dbReference type="Proteomes" id="UP000285961"/>
    </source>
</evidence>
<accession>A0A419F8V7</accession>
<protein>
    <recommendedName>
        <fullName evidence="3">YHS domain-containing protein</fullName>
    </recommendedName>
</protein>
<evidence type="ECO:0000313" key="1">
    <source>
        <dbReference type="EMBL" id="RJP75026.1"/>
    </source>
</evidence>
<comment type="caution">
    <text evidence="1">The sequence shown here is derived from an EMBL/GenBank/DDBJ whole genome shotgun (WGS) entry which is preliminary data.</text>
</comment>
<organism evidence="1 2">
    <name type="scientific">Candidatus Abyssobacteria bacterium SURF_17</name>
    <dbReference type="NCBI Taxonomy" id="2093361"/>
    <lineage>
        <taxon>Bacteria</taxon>
        <taxon>Pseudomonadati</taxon>
        <taxon>Candidatus Hydrogenedentota</taxon>
        <taxon>Candidatus Abyssobacteria</taxon>
    </lineage>
</organism>
<name>A0A419F8V7_9BACT</name>
<gene>
    <name evidence="1" type="ORF">C4532_01180</name>
</gene>
<dbReference type="EMBL" id="QZKI01000008">
    <property type="protein sequence ID" value="RJP75026.1"/>
    <property type="molecule type" value="Genomic_DNA"/>
</dbReference>
<evidence type="ECO:0008006" key="3">
    <source>
        <dbReference type="Google" id="ProtNLM"/>
    </source>
</evidence>
<proteinExistence type="predicted"/>
<reference evidence="1 2" key="1">
    <citation type="journal article" date="2017" name="ISME J.">
        <title>Energy and carbon metabolisms in a deep terrestrial subsurface fluid microbial community.</title>
        <authorList>
            <person name="Momper L."/>
            <person name="Jungbluth S.P."/>
            <person name="Lee M.D."/>
            <person name="Amend J.P."/>
        </authorList>
    </citation>
    <scope>NUCLEOTIDE SEQUENCE [LARGE SCALE GENOMIC DNA]</scope>
    <source>
        <strain evidence="1">SURF_17</strain>
    </source>
</reference>